<dbReference type="Proteomes" id="UP000218767">
    <property type="component" value="Unassembled WGS sequence"/>
</dbReference>
<feature type="signal peptide" evidence="1">
    <location>
        <begin position="1"/>
        <end position="19"/>
    </location>
</feature>
<organism evidence="2 3">
    <name type="scientific">SAR86 cluster bacterium</name>
    <dbReference type="NCBI Taxonomy" id="2030880"/>
    <lineage>
        <taxon>Bacteria</taxon>
        <taxon>Pseudomonadati</taxon>
        <taxon>Pseudomonadota</taxon>
        <taxon>Gammaproteobacteria</taxon>
        <taxon>SAR86 cluster</taxon>
    </lineage>
</organism>
<gene>
    <name evidence="2" type="ORF">COB20_04745</name>
</gene>
<evidence type="ECO:0000313" key="2">
    <source>
        <dbReference type="EMBL" id="PCI79429.1"/>
    </source>
</evidence>
<dbReference type="EMBL" id="NVUL01000017">
    <property type="protein sequence ID" value="PCI79429.1"/>
    <property type="molecule type" value="Genomic_DNA"/>
</dbReference>
<comment type="caution">
    <text evidence="2">The sequence shown here is derived from an EMBL/GenBank/DDBJ whole genome shotgun (WGS) entry which is preliminary data.</text>
</comment>
<sequence length="126" mass="14238">MKKLLLILACTLAIPISYGRDTGFAIECTPSNNGLKQILAFFEIGIDKRVRYLEAGTQTMWDNHEWENGYVTVSSFIQTKGNTEASLISFTKIELETMIGEFVSMSDSSNTISMQCQRWSPQTRNK</sequence>
<feature type="chain" id="PRO_5012924074" evidence="1">
    <location>
        <begin position="20"/>
        <end position="126"/>
    </location>
</feature>
<keyword evidence="1" id="KW-0732">Signal</keyword>
<dbReference type="AlphaFoldDB" id="A0A2A4XBA4"/>
<name>A0A2A4XBA4_9GAMM</name>
<evidence type="ECO:0000313" key="3">
    <source>
        <dbReference type="Proteomes" id="UP000218767"/>
    </source>
</evidence>
<accession>A0A2A4XBA4</accession>
<evidence type="ECO:0000256" key="1">
    <source>
        <dbReference type="SAM" id="SignalP"/>
    </source>
</evidence>
<proteinExistence type="predicted"/>
<reference evidence="3" key="1">
    <citation type="submission" date="2017-08" db="EMBL/GenBank/DDBJ databases">
        <title>A dynamic microbial community with high functional redundancy inhabits the cold, oxic subseafloor aquifer.</title>
        <authorList>
            <person name="Tully B.J."/>
            <person name="Wheat C.G."/>
            <person name="Glazer B.T."/>
            <person name="Huber J.A."/>
        </authorList>
    </citation>
    <scope>NUCLEOTIDE SEQUENCE [LARGE SCALE GENOMIC DNA]</scope>
</reference>
<protein>
    <submittedName>
        <fullName evidence="2">Uncharacterized protein</fullName>
    </submittedName>
</protein>